<dbReference type="Pfam" id="PF03235">
    <property type="entry name" value="GmrSD_N"/>
    <property type="match status" value="1"/>
</dbReference>
<organism evidence="2 3">
    <name type="scientific">Vibrio agarivorans</name>
    <dbReference type="NCBI Taxonomy" id="153622"/>
    <lineage>
        <taxon>Bacteria</taxon>
        <taxon>Pseudomonadati</taxon>
        <taxon>Pseudomonadota</taxon>
        <taxon>Gammaproteobacteria</taxon>
        <taxon>Vibrionales</taxon>
        <taxon>Vibrionaceae</taxon>
        <taxon>Vibrio</taxon>
    </lineage>
</organism>
<dbReference type="Proteomes" id="UP001169719">
    <property type="component" value="Unassembled WGS sequence"/>
</dbReference>
<protein>
    <submittedName>
        <fullName evidence="2">DUF262 domain-containing protein</fullName>
    </submittedName>
</protein>
<gene>
    <name evidence="2" type="ORF">QWJ08_18985</name>
</gene>
<name>A0ABT7Y5V4_9VIBR</name>
<dbReference type="PANTHER" id="PTHR37292:SF2">
    <property type="entry name" value="DUF262 DOMAIN-CONTAINING PROTEIN"/>
    <property type="match status" value="1"/>
</dbReference>
<accession>A0ABT7Y5V4</accession>
<dbReference type="RefSeq" id="WP_289963497.1">
    <property type="nucleotide sequence ID" value="NZ_JAUEOZ010000002.1"/>
</dbReference>
<dbReference type="EMBL" id="JAUEOZ010000002">
    <property type="protein sequence ID" value="MDN2483434.1"/>
    <property type="molecule type" value="Genomic_DNA"/>
</dbReference>
<sequence length="713" mass="81650">MAIENIDRSITQIYKDVGDKTMVLPRFQRGFVWPRDKQANLISSFLVSLPFGSLLCLNGNRGDFITRQLCYTTIIEDASDSVDYILDGQQRLSTLRSVIYDIFHEEGIDDWRTTWDKLYGTLRTRWFVRLKPDEEEEDVFGFNALTIPNLSAFTDTDIKDFVEFRAINKTRDLDKPYHPEFDRALSHAPSGAERVQLRNQRREYFAKENLVPLYEVYKGESGIHKDVLEKIANTRLEILKDTLNENISPTSIYEHFRVYGELNSIEEAEDLYYEHFDESDPSTLISVLNDKWASIKANWVQKLVFELSQLKERRIPIVRLDQSETNRAIAIFEAINKGGVGLSVFDLTVAKAASSQGSDLVTSISTELSSALDISSVSSSFDIQEWKPEYLGIIDGDEPIKQFKDWFVNVLSLYVHCSLNKLDLNGPTAIKREAILSLTSDEINDNAEIATKGISRALAFLNLRCGLTKAQDIPFKLALVVIAYYLCNDDNWRDPIKLNKLEYWYWIAMLTGQYTYRQNEQCIEDIKKLDTFLEGEGNPFISRRKDILNFADCNEEIILRKDEDNSTESSSIKSLVLQYILSKRPYDFTSAGDARLQAWDIAIGKYTVEAHHIVPLTGATSIERSTKEIRSKPNHILNSLMNMTYISREANQAIKDRDAADYLSQLTCYNSVSHMIDQSSISAGFNEEQMIEFVRSRFTLLKSNISSHLDTLV</sequence>
<reference evidence="2" key="1">
    <citation type="submission" date="2024-05" db="EMBL/GenBank/DDBJ databases">
        <title>Genome Sequences of Four Agar- Degrading Marine Bacteria.</title>
        <authorList>
            <person name="Phillips E.K."/>
            <person name="Shaffer J.C."/>
            <person name="Henson M.W."/>
            <person name="Temperton B."/>
            <person name="Thrash C.J."/>
            <person name="Martin M.O."/>
        </authorList>
    </citation>
    <scope>NUCLEOTIDE SEQUENCE</scope>
    <source>
        <strain evidence="2">EKP203</strain>
    </source>
</reference>
<comment type="caution">
    <text evidence="2">The sequence shown here is derived from an EMBL/GenBank/DDBJ whole genome shotgun (WGS) entry which is preliminary data.</text>
</comment>
<evidence type="ECO:0000313" key="2">
    <source>
        <dbReference type="EMBL" id="MDN2483434.1"/>
    </source>
</evidence>
<keyword evidence="3" id="KW-1185">Reference proteome</keyword>
<dbReference type="PANTHER" id="PTHR37292">
    <property type="entry name" value="VNG6097C"/>
    <property type="match status" value="1"/>
</dbReference>
<evidence type="ECO:0000259" key="1">
    <source>
        <dbReference type="Pfam" id="PF03235"/>
    </source>
</evidence>
<feature type="domain" description="GmrSD restriction endonucleases N-terminal" evidence="1">
    <location>
        <begin position="12"/>
        <end position="350"/>
    </location>
</feature>
<evidence type="ECO:0000313" key="3">
    <source>
        <dbReference type="Proteomes" id="UP001169719"/>
    </source>
</evidence>
<dbReference type="InterPro" id="IPR004919">
    <property type="entry name" value="GmrSD_N"/>
</dbReference>
<proteinExistence type="predicted"/>